<organism evidence="7 8">
    <name type="scientific">Paenibacillus crassostreae</name>
    <dbReference type="NCBI Taxonomy" id="1763538"/>
    <lineage>
        <taxon>Bacteria</taxon>
        <taxon>Bacillati</taxon>
        <taxon>Bacillota</taxon>
        <taxon>Bacilli</taxon>
        <taxon>Bacillales</taxon>
        <taxon>Paenibacillaceae</taxon>
        <taxon>Paenibacillus</taxon>
    </lineage>
</organism>
<feature type="region of interest" description="Disordered" evidence="5">
    <location>
        <begin position="99"/>
        <end position="125"/>
    </location>
</feature>
<keyword evidence="3" id="KW-0347">Helicase</keyword>
<dbReference type="OrthoDB" id="9763644at2"/>
<sequence length="579" mass="66756">MKRNNRTLYRQKDFMDADDSLYEKLDHIRSGKLNIDFLKSKDMELATTDSDFTWPTDRNVSRSFVQSHDMTNNDTSIPSTLRRGGLQQEFMDNHNMQIEEPDSKENNIPQNQREPKKNNNASQEAKIPIDVQAKMALLGKRVVRCCGTTAFLYDVEFGCFEEQTEASLYVAIRKCITPEMDMKLGKHKMAEVVHRLVSSPELQVSYTEFDNHTHLINFRNTVFDVTQRRCYPHSPEYLFTSYVDADYGESSSNIRVYRSNRGGDERGNCFRRFLEDCTAGDRLKMKSLQQLMGYIISNEWRAKKFFVLIGLPHTGKSVWLSLIRSLIGPKHTTAMSLKQLGENRFMSAELFKSKVNISSEMDENGAIKGTDIIKALTGGDLITGEKKGKDPFHFYGKTKLVACGNHMPLLSKLDGTTAFTDRIQFLVFSNTIPEERRDKSLLDKLIAEKTYIVEWALEGFHELMDNSLIFTESDEARTFKSRYITELNNVTEFVRERCRVDLDNDECKVHRKVLFPAYKQYCRDNGYKSLSKQEFFVEVSKHNVKPKKMRINGSTPLEGFRGIRLLTNAELKSSLTEIQ</sequence>
<dbReference type="EMBL" id="LSFN01000044">
    <property type="protein sequence ID" value="OAB71006.1"/>
    <property type="molecule type" value="Genomic_DNA"/>
</dbReference>
<dbReference type="InterPro" id="IPR004968">
    <property type="entry name" value="DNA_primase/NTPase_C"/>
</dbReference>
<evidence type="ECO:0000256" key="4">
    <source>
        <dbReference type="ARBA" id="ARBA00022840"/>
    </source>
</evidence>
<dbReference type="AlphaFoldDB" id="A0A167AGR6"/>
<evidence type="ECO:0000256" key="1">
    <source>
        <dbReference type="ARBA" id="ARBA00022741"/>
    </source>
</evidence>
<keyword evidence="2" id="KW-0378">Hydrolase</keyword>
<evidence type="ECO:0000259" key="6">
    <source>
        <dbReference type="PROSITE" id="PS51206"/>
    </source>
</evidence>
<dbReference type="InterPro" id="IPR045455">
    <property type="entry name" value="NrS-1_pol-like_helicase"/>
</dbReference>
<dbReference type="InterPro" id="IPR014015">
    <property type="entry name" value="Helicase_SF3_DNA-vir"/>
</dbReference>
<accession>A0A167AGR6</accession>
<dbReference type="Pfam" id="PF03288">
    <property type="entry name" value="Pox_D5"/>
    <property type="match status" value="1"/>
</dbReference>
<dbReference type="InterPro" id="IPR051620">
    <property type="entry name" value="ORF904-like_C"/>
</dbReference>
<keyword evidence="8" id="KW-1185">Reference proteome</keyword>
<keyword evidence="4" id="KW-0067">ATP-binding</keyword>
<feature type="compositionally biased region" description="Polar residues" evidence="5">
    <location>
        <begin position="106"/>
        <end position="123"/>
    </location>
</feature>
<dbReference type="RefSeq" id="WP_068661351.1">
    <property type="nucleotide sequence ID" value="NZ_CP017770.1"/>
</dbReference>
<evidence type="ECO:0000256" key="2">
    <source>
        <dbReference type="ARBA" id="ARBA00022801"/>
    </source>
</evidence>
<reference evidence="7 8" key="1">
    <citation type="submission" date="2016-02" db="EMBL/GenBank/DDBJ databases">
        <title>Paenibacillus sp. LPB0068, isolated from Crassostrea gigas.</title>
        <authorList>
            <person name="Shin S.-K."/>
            <person name="Yi H."/>
        </authorList>
    </citation>
    <scope>NUCLEOTIDE SEQUENCE [LARGE SCALE GENOMIC DNA]</scope>
    <source>
        <strain evidence="7 8">LPB0068</strain>
    </source>
</reference>
<evidence type="ECO:0000313" key="7">
    <source>
        <dbReference type="EMBL" id="OAB71006.1"/>
    </source>
</evidence>
<dbReference type="STRING" id="1763538.LPB68_08655"/>
<proteinExistence type="predicted"/>
<dbReference type="PROSITE" id="PS51206">
    <property type="entry name" value="SF3_HELICASE_1"/>
    <property type="match status" value="1"/>
</dbReference>
<dbReference type="SUPFAM" id="SSF52540">
    <property type="entry name" value="P-loop containing nucleoside triphosphate hydrolases"/>
    <property type="match status" value="1"/>
</dbReference>
<dbReference type="GO" id="GO:0005524">
    <property type="term" value="F:ATP binding"/>
    <property type="evidence" value="ECO:0007669"/>
    <property type="project" value="UniProtKB-KW"/>
</dbReference>
<dbReference type="KEGG" id="pcx:LPB68_08655"/>
<evidence type="ECO:0000256" key="3">
    <source>
        <dbReference type="ARBA" id="ARBA00022806"/>
    </source>
</evidence>
<evidence type="ECO:0000256" key="5">
    <source>
        <dbReference type="SAM" id="MobiDB-lite"/>
    </source>
</evidence>
<dbReference type="Pfam" id="PF08706">
    <property type="entry name" value="D5_N"/>
    <property type="match status" value="1"/>
</dbReference>
<dbReference type="Proteomes" id="UP000077134">
    <property type="component" value="Unassembled WGS sequence"/>
</dbReference>
<evidence type="ECO:0000313" key="8">
    <source>
        <dbReference type="Proteomes" id="UP000077134"/>
    </source>
</evidence>
<dbReference type="InterPro" id="IPR006500">
    <property type="entry name" value="Helicase_put_C_phage/plasmid"/>
</dbReference>
<feature type="domain" description="SF3 helicase" evidence="6">
    <location>
        <begin position="283"/>
        <end position="441"/>
    </location>
</feature>
<dbReference type="GO" id="GO:0016787">
    <property type="term" value="F:hydrolase activity"/>
    <property type="evidence" value="ECO:0007669"/>
    <property type="project" value="UniProtKB-KW"/>
</dbReference>
<keyword evidence="1" id="KW-0547">Nucleotide-binding</keyword>
<gene>
    <name evidence="7" type="ORF">PNBC_20805</name>
</gene>
<dbReference type="GO" id="GO:0004386">
    <property type="term" value="F:helicase activity"/>
    <property type="evidence" value="ECO:0007669"/>
    <property type="project" value="UniProtKB-KW"/>
</dbReference>
<name>A0A167AGR6_9BACL</name>
<dbReference type="InterPro" id="IPR014818">
    <property type="entry name" value="Phage/plasmid_primase_P4_C"/>
</dbReference>
<dbReference type="PANTHER" id="PTHR35372:SF2">
    <property type="entry name" value="SF3 HELICASE DOMAIN-CONTAINING PROTEIN"/>
    <property type="match status" value="1"/>
</dbReference>
<dbReference type="SMART" id="SM00885">
    <property type="entry name" value="D5_N"/>
    <property type="match status" value="1"/>
</dbReference>
<dbReference type="InterPro" id="IPR027417">
    <property type="entry name" value="P-loop_NTPase"/>
</dbReference>
<dbReference type="PANTHER" id="PTHR35372">
    <property type="entry name" value="ATP BINDING PROTEIN-RELATED"/>
    <property type="match status" value="1"/>
</dbReference>
<dbReference type="NCBIfam" id="TIGR01613">
    <property type="entry name" value="primase_Cterm"/>
    <property type="match status" value="1"/>
</dbReference>
<dbReference type="Pfam" id="PF19263">
    <property type="entry name" value="DUF5906"/>
    <property type="match status" value="1"/>
</dbReference>
<comment type="caution">
    <text evidence="7">The sequence shown here is derived from an EMBL/GenBank/DDBJ whole genome shotgun (WGS) entry which is preliminary data.</text>
</comment>
<protein>
    <recommendedName>
        <fullName evidence="6">SF3 helicase domain-containing protein</fullName>
    </recommendedName>
</protein>
<dbReference type="Gene3D" id="3.40.50.300">
    <property type="entry name" value="P-loop containing nucleotide triphosphate hydrolases"/>
    <property type="match status" value="1"/>
</dbReference>